<protein>
    <submittedName>
        <fullName evidence="1">Uncharacterized protein</fullName>
    </submittedName>
</protein>
<dbReference type="AlphaFoldDB" id="A0A0D6X9L6"/>
<dbReference type="Proteomes" id="UP000030364">
    <property type="component" value="Unassembled WGS sequence"/>
</dbReference>
<comment type="caution">
    <text evidence="1">The sequence shown here is derived from an EMBL/GenBank/DDBJ whole genome shotgun (WGS) entry which is preliminary data.</text>
</comment>
<keyword evidence="2" id="KW-1185">Reference proteome</keyword>
<sequence>MITLEGLPLLFQMGVFQLHKKICPKREVIPGQFISKHSRLFEGTKTLGVDNLVILMEIGTCGQKDSIRIDFSLKSNDVFQNFLPMIVEFSHLKVKNF</sequence>
<evidence type="ECO:0000313" key="1">
    <source>
        <dbReference type="EMBL" id="KIX84465.1"/>
    </source>
</evidence>
<proteinExistence type="predicted"/>
<dbReference type="EMBL" id="JPSL02000039">
    <property type="protein sequence ID" value="KIX84465.1"/>
    <property type="molecule type" value="Genomic_DNA"/>
</dbReference>
<reference evidence="1 2" key="1">
    <citation type="journal article" date="2015" name="Genome Announc.">
        <title>Draft Genome Sequence of the Thermophile Thermus filiformis ATCC 43280, Producer of Carotenoid-(Di)glucoside-Branched Fatty Acid (Di)esters and Source of Hyperthermostable Enzymes of Biotechnological Interest.</title>
        <authorList>
            <person name="Mandelli F."/>
            <person name="Oliveira Ramires B."/>
            <person name="Couger M.B."/>
            <person name="Paixao D.A."/>
            <person name="Camilo C.M."/>
            <person name="Polikarpov I."/>
            <person name="Prade R."/>
            <person name="Riano-Pachon D.M."/>
            <person name="Squina F.M."/>
        </authorList>
    </citation>
    <scope>NUCLEOTIDE SEQUENCE [LARGE SCALE GENOMIC DNA]</scope>
    <source>
        <strain evidence="1 2">ATCC 43280</strain>
    </source>
</reference>
<gene>
    <name evidence="1" type="ORF">THFILI_05715</name>
</gene>
<name>A0A0D6X9L6_THEFI</name>
<evidence type="ECO:0000313" key="2">
    <source>
        <dbReference type="Proteomes" id="UP000030364"/>
    </source>
</evidence>
<accession>A0A0D6X9L6</accession>
<organism evidence="1 2">
    <name type="scientific">Thermus filiformis</name>
    <dbReference type="NCBI Taxonomy" id="276"/>
    <lineage>
        <taxon>Bacteria</taxon>
        <taxon>Thermotogati</taxon>
        <taxon>Deinococcota</taxon>
        <taxon>Deinococci</taxon>
        <taxon>Thermales</taxon>
        <taxon>Thermaceae</taxon>
        <taxon>Thermus</taxon>
    </lineage>
</organism>